<evidence type="ECO:0000313" key="3">
    <source>
        <dbReference type="EMBL" id="KAI1872656.1"/>
    </source>
</evidence>
<feature type="compositionally biased region" description="Polar residues" evidence="1">
    <location>
        <begin position="37"/>
        <end position="50"/>
    </location>
</feature>
<feature type="compositionally biased region" description="Low complexity" evidence="1">
    <location>
        <begin position="1574"/>
        <end position="1639"/>
    </location>
</feature>
<dbReference type="Proteomes" id="UP000829685">
    <property type="component" value="Unassembled WGS sequence"/>
</dbReference>
<reference evidence="3" key="1">
    <citation type="submission" date="2021-03" db="EMBL/GenBank/DDBJ databases">
        <title>Revisited historic fungal species revealed as producer of novel bioactive compounds through whole genome sequencing and comparative genomics.</title>
        <authorList>
            <person name="Vignolle G.A."/>
            <person name="Hochenegger N."/>
            <person name="Mach R.L."/>
            <person name="Mach-Aigner A.R."/>
            <person name="Javad Rahimi M."/>
            <person name="Salim K.A."/>
            <person name="Chan C.M."/>
            <person name="Lim L.B.L."/>
            <person name="Cai F."/>
            <person name="Druzhinina I.S."/>
            <person name="U'Ren J.M."/>
            <person name="Derntl C."/>
        </authorList>
    </citation>
    <scope>NUCLEOTIDE SEQUENCE</scope>
    <source>
        <strain evidence="3">TUCIM 5799</strain>
    </source>
</reference>
<keyword evidence="2" id="KW-0732">Signal</keyword>
<protein>
    <submittedName>
        <fullName evidence="3">Uncharacterized protein</fullName>
    </submittedName>
</protein>
<feature type="region of interest" description="Disordered" evidence="1">
    <location>
        <begin position="1574"/>
        <end position="1655"/>
    </location>
</feature>
<dbReference type="Gene3D" id="2.60.120.430">
    <property type="entry name" value="Galactose-binding lectin"/>
    <property type="match status" value="2"/>
</dbReference>
<feature type="region of interest" description="Disordered" evidence="1">
    <location>
        <begin position="28"/>
        <end position="51"/>
    </location>
</feature>
<evidence type="ECO:0000313" key="4">
    <source>
        <dbReference type="Proteomes" id="UP000829685"/>
    </source>
</evidence>
<organism evidence="3 4">
    <name type="scientific">Neoarthrinium moseri</name>
    <dbReference type="NCBI Taxonomy" id="1658444"/>
    <lineage>
        <taxon>Eukaryota</taxon>
        <taxon>Fungi</taxon>
        <taxon>Dikarya</taxon>
        <taxon>Ascomycota</taxon>
        <taxon>Pezizomycotina</taxon>
        <taxon>Sordariomycetes</taxon>
        <taxon>Xylariomycetidae</taxon>
        <taxon>Amphisphaeriales</taxon>
        <taxon>Apiosporaceae</taxon>
        <taxon>Neoarthrinium</taxon>
    </lineage>
</organism>
<dbReference type="Gene3D" id="3.20.20.370">
    <property type="entry name" value="Glycoside hydrolase/deacetylase"/>
    <property type="match status" value="1"/>
</dbReference>
<feature type="compositionally biased region" description="Basic residues" evidence="1">
    <location>
        <begin position="1640"/>
        <end position="1655"/>
    </location>
</feature>
<comment type="caution">
    <text evidence="3">The sequence shown here is derived from an EMBL/GenBank/DDBJ whole genome shotgun (WGS) entry which is preliminary data.</text>
</comment>
<proteinExistence type="predicted"/>
<gene>
    <name evidence="3" type="ORF">JX265_005536</name>
</gene>
<feature type="chain" id="PRO_5040125037" evidence="2">
    <location>
        <begin position="17"/>
        <end position="1655"/>
    </location>
</feature>
<feature type="signal peptide" evidence="2">
    <location>
        <begin position="1"/>
        <end position="16"/>
    </location>
</feature>
<evidence type="ECO:0000256" key="2">
    <source>
        <dbReference type="SAM" id="SignalP"/>
    </source>
</evidence>
<evidence type="ECO:0000256" key="1">
    <source>
        <dbReference type="SAM" id="MobiDB-lite"/>
    </source>
</evidence>
<sequence>MRFSLLAFVFLKTCQAFTSPDIYSITQPAGSSPDPGVNSQPATVPSQSRHATGPASGLNIFLPDYTQDPNWLPLVDSLKTVGIQVKVTQNLDISSHCRTLLVYTSHDVVYTPSTAEIANLTSFVSNGGRLIFMSQVPTALHALAGVSAAKVNTAGTRSIMQLTNTETTVQALQGFDFADYYDISMPFYENYTQTGLKNVGYTPVSGSQTLAKYLVRSYVNSAAVDSADTSATSAAIVKYQPSGASGYVYSFGIDLGYLYISAQNEQGGYSENYDGYYYPGYDIGTRIIKNILSSSDHFVSLWSVPNNMGIAFTTTWDIDTYISYPHGQGIAAAAQDRGAAGNLNLHVKYISDSYENAYFQYGVPYIYQITGFRTAPDGYPYIDFGSHTVSHSPNAAQFPYGTLSEQYVLGSTSGYSPAIHQCGTGLSDGTPDNGETCIKGGTSGLSFWTSGASASGEVRVSAFLIRYLLNDVFKTNYNLTTYRPGNLAWNKYQSSLCVANGFIGGSSCSGNSHLTHLPFQVGHNREPYQELPYYEFPLQWSDGDGNMSSADFPGSDFRNQMTDIKKMARYGGHYNILIHPSDALFDKIQIQRALHDAVRPFAAYFNQTGIANWWTNRDRAFVDLTSTSNSSVTMTVRLDGPAEGLTLNVPKSYVFQSATGSLSVCQQPSYDTFTNAIVLRNTAQGTYTLTFSINKSTSTASTCPDFTVQPATECVAWDVAIDDFLEPYFYNKGINLLLLETVETGLVSNIVDGTLQLSADTNSGVNSYYTEISRFCFNASVYTHMFFDMVAPVGSSFSVQLVSYDSGCNTEQPSETYLDVSDYADFDGTNHTVQIQLSDFVGQDFLNVRGIKIVNISPANTPVYIDNIKLQKRCTTAPGDDMTDGLAIESFQNVDRWITGINNIFGQTDHDNSMASAKLAELGKMQLVPANAGSYFYTSTVTDGVNLNATGYDSVSLNVRGPSGGSFDVVVTSGSGNSNSTVNTATVATFSSSSFVNVTIPLSSFSGLNSDSVSKITLRNFTPNGGSAASNTFTVRWISLLGGPSVVDADDRCQSANGYVVLDFCNTMEFKTQTNALGAPFSDDNTMQYYNQTTKGRINLVAKDSTSYFYSLFNTTACATLDSTNTGILLTVSGPQGATADIGFRHGGTGCKLNQRSDFISITFNTAPTQLTIPFSRFPSPFNTQYLQSFIMTNFNTPGAVYHIHSLVFIGADTVPGCALCSDTIVDTCTFVSTVPRTNLLSGEISDEGSLTSYSVASDYGLSLGTNSDAYWYSVFGTNGCYNATNATGIQLSVAAPANTTFLVALRWMTNAACTTVSSASTVPITTYVSFTGNATSSRYQLAQIPFTAFSGINVGRLNSIAISGFSPSGVAVRVGCVSLATFTATVDDSAACSSCPTTAWLNYCASGSASKNAQGGVQSDDGTMRSTPAISNGALLLKPAASDSYWYSLMNCMDVSSYDTLYINVTASAGSSFSVRLQSSSNACADASQIQSASVKSISYGTMTGSSVVLAIPLSAYTSQNSAIKLSALYAIVLESFSSGNPTLSLNCAYYGIGASVNSTVVAKTVASSSMSASTQSVSSKSGTTSSSKATSTSTKATSTSTKATSTSTKATSTSTKATSTSTKVTKTSTKATSTSTKATKKARHTHGHSHKHA</sequence>
<keyword evidence="4" id="KW-1185">Reference proteome</keyword>
<dbReference type="EMBL" id="JAFIMR010000011">
    <property type="protein sequence ID" value="KAI1872656.1"/>
    <property type="molecule type" value="Genomic_DNA"/>
</dbReference>
<accession>A0A9Q0AMV1</accession>
<name>A0A9Q0AMV1_9PEZI</name>